<evidence type="ECO:0000313" key="3">
    <source>
        <dbReference type="EMBL" id="GGK69340.1"/>
    </source>
</evidence>
<keyword evidence="2" id="KW-0812">Transmembrane</keyword>
<organism evidence="3 4">
    <name type="scientific">Nocardia camponoti</name>
    <dbReference type="NCBI Taxonomy" id="1616106"/>
    <lineage>
        <taxon>Bacteria</taxon>
        <taxon>Bacillati</taxon>
        <taxon>Actinomycetota</taxon>
        <taxon>Actinomycetes</taxon>
        <taxon>Mycobacteriales</taxon>
        <taxon>Nocardiaceae</taxon>
        <taxon>Nocardia</taxon>
    </lineage>
</organism>
<accession>A0A917VF28</accession>
<comment type="caution">
    <text evidence="3">The sequence shown here is derived from an EMBL/GenBank/DDBJ whole genome shotgun (WGS) entry which is preliminary data.</text>
</comment>
<feature type="transmembrane region" description="Helical" evidence="2">
    <location>
        <begin position="153"/>
        <end position="173"/>
    </location>
</feature>
<reference evidence="3" key="2">
    <citation type="submission" date="2020-09" db="EMBL/GenBank/DDBJ databases">
        <authorList>
            <person name="Sun Q."/>
            <person name="Zhou Y."/>
        </authorList>
    </citation>
    <scope>NUCLEOTIDE SEQUENCE</scope>
    <source>
        <strain evidence="3">CGMCC 4.7278</strain>
    </source>
</reference>
<keyword evidence="4" id="KW-1185">Reference proteome</keyword>
<proteinExistence type="predicted"/>
<keyword evidence="2" id="KW-1133">Transmembrane helix</keyword>
<keyword evidence="2" id="KW-0472">Membrane</keyword>
<evidence type="ECO:0000256" key="2">
    <source>
        <dbReference type="SAM" id="Phobius"/>
    </source>
</evidence>
<name>A0A917VF28_9NOCA</name>
<reference evidence="3" key="1">
    <citation type="journal article" date="2014" name="Int. J. Syst. Evol. Microbiol.">
        <title>Complete genome sequence of Corynebacterium casei LMG S-19264T (=DSM 44701T), isolated from a smear-ripened cheese.</title>
        <authorList>
            <consortium name="US DOE Joint Genome Institute (JGI-PGF)"/>
            <person name="Walter F."/>
            <person name="Albersmeier A."/>
            <person name="Kalinowski J."/>
            <person name="Ruckert C."/>
        </authorList>
    </citation>
    <scope>NUCLEOTIDE SEQUENCE</scope>
    <source>
        <strain evidence="3">CGMCC 4.7278</strain>
    </source>
</reference>
<dbReference type="EMBL" id="BMMW01000007">
    <property type="protein sequence ID" value="GGK69340.1"/>
    <property type="molecule type" value="Genomic_DNA"/>
</dbReference>
<sequence length="402" mass="43533">MTANDIPAQETPVTNPTNPHKPVTDLAVAAAFPDAAAATVRLDQIADEYNPAALRTAFGGAIMPWFDTSGMDPALASKLVAREQDPALFSLHCRPVSMGWNIPARALIWPGALAVIAGAVHMLVIVMTGRGADPDAAPNPFDGILPGLSSTELPFAAALFFGGLIIAGVGFAIREVGAHRHPMALTEQEARQAEKARVLWRGTYNDYLCARNTAPTTTEESPEARVVAIARLLTKQIRTSPAYQHADLDTMRLDLDRITRDIDLRAYRIWKVRSQLTEPGERPVVAEALRERRELETAAADAGWITLVGQLDALTRYRAELAGIEHILADIAALDRAATRDVDDTVLQLLRDAAGAEFDTAQIDQHTQQLADLREGLHARVTVLRALVDNSTMPTLTADGSR</sequence>
<feature type="transmembrane region" description="Helical" evidence="2">
    <location>
        <begin position="107"/>
        <end position="127"/>
    </location>
</feature>
<dbReference type="RefSeq" id="WP_188831239.1">
    <property type="nucleotide sequence ID" value="NZ_BMMW01000007.1"/>
</dbReference>
<dbReference type="AlphaFoldDB" id="A0A917VF28"/>
<gene>
    <name evidence="3" type="ORF">GCM10011591_46810</name>
</gene>
<evidence type="ECO:0000313" key="4">
    <source>
        <dbReference type="Proteomes" id="UP000612956"/>
    </source>
</evidence>
<evidence type="ECO:0000256" key="1">
    <source>
        <dbReference type="SAM" id="MobiDB-lite"/>
    </source>
</evidence>
<dbReference type="Proteomes" id="UP000612956">
    <property type="component" value="Unassembled WGS sequence"/>
</dbReference>
<protein>
    <submittedName>
        <fullName evidence="3">Uncharacterized protein</fullName>
    </submittedName>
</protein>
<feature type="region of interest" description="Disordered" evidence="1">
    <location>
        <begin position="1"/>
        <end position="20"/>
    </location>
</feature>